<dbReference type="OrthoDB" id="6262663at2"/>
<proteinExistence type="predicted"/>
<protein>
    <recommendedName>
        <fullName evidence="3">Lipoprotein</fullName>
    </recommendedName>
</protein>
<dbReference type="Proteomes" id="UP000189545">
    <property type="component" value="Chromosome"/>
</dbReference>
<dbReference type="KEGG" id="spsw:Sps_00028"/>
<sequence>MNKCLLGLMSLALLAGCSSDNDDGNKAPEVSGVFSGVSYSEAGTPLKVTATVINLAASNTINETIVTLWDERDRQMSYSGVYHLDSNRLTFANEQYECIPDNNLWLCASAVESFTLPKITLETVSADGLLGSYRAQVESEPYEVTIAADNKMTISGASCEANGSISYELNEQVLMFEMADNDCGFEHLTGIMSYVSDNDELYSLEFQTINTDFPNTWVKL</sequence>
<keyword evidence="2" id="KW-1185">Reference proteome</keyword>
<dbReference type="AlphaFoldDB" id="A0A1S6HI99"/>
<evidence type="ECO:0008006" key="3">
    <source>
        <dbReference type="Google" id="ProtNLM"/>
    </source>
</evidence>
<organism evidence="1 2">
    <name type="scientific">Shewanella psychrophila</name>
    <dbReference type="NCBI Taxonomy" id="225848"/>
    <lineage>
        <taxon>Bacteria</taxon>
        <taxon>Pseudomonadati</taxon>
        <taxon>Pseudomonadota</taxon>
        <taxon>Gammaproteobacteria</taxon>
        <taxon>Alteromonadales</taxon>
        <taxon>Shewanellaceae</taxon>
        <taxon>Shewanella</taxon>
    </lineage>
</organism>
<accession>A0A1S6HI99</accession>
<evidence type="ECO:0000313" key="2">
    <source>
        <dbReference type="Proteomes" id="UP000189545"/>
    </source>
</evidence>
<dbReference type="PROSITE" id="PS51257">
    <property type="entry name" value="PROKAR_LIPOPROTEIN"/>
    <property type="match status" value="1"/>
</dbReference>
<name>A0A1S6HI99_9GAMM</name>
<evidence type="ECO:0000313" key="1">
    <source>
        <dbReference type="EMBL" id="AQS35253.1"/>
    </source>
</evidence>
<dbReference type="RefSeq" id="WP_077750621.1">
    <property type="nucleotide sequence ID" value="NZ_CP014782.1"/>
</dbReference>
<dbReference type="EMBL" id="CP014782">
    <property type="protein sequence ID" value="AQS35253.1"/>
    <property type="molecule type" value="Genomic_DNA"/>
</dbReference>
<reference evidence="1 2" key="1">
    <citation type="submission" date="2016-03" db="EMBL/GenBank/DDBJ databases">
        <title>Complete genome sequence of Shewanella psychrophila WP2, a deep sea bacterium isolated from west Pacific sediment.</title>
        <authorList>
            <person name="Xu G."/>
            <person name="Jian H."/>
        </authorList>
    </citation>
    <scope>NUCLEOTIDE SEQUENCE [LARGE SCALE GENOMIC DNA]</scope>
    <source>
        <strain evidence="1 2">WP2</strain>
    </source>
</reference>
<gene>
    <name evidence="1" type="ORF">Sps_00028</name>
</gene>